<reference evidence="9 10" key="2">
    <citation type="submission" date="2018-09" db="EMBL/GenBank/DDBJ databases">
        <title>Giant CbK-like Caulobacter bacteriophages have genetically divergent genomes.</title>
        <authorList>
            <person name="Wilson K."/>
            <person name="Ely B."/>
        </authorList>
    </citation>
    <scope>NUCLEOTIDE SEQUENCE [LARGE SCALE GENOMIC DNA]</scope>
</reference>
<keyword evidence="10" id="KW-1185">Reference proteome</keyword>
<comment type="similarity">
    <text evidence="2">Belongs to the PhoH family.</text>
</comment>
<sequence>MTDLLPEDMFEARPLNKAAVRAQRRAAAKNQPASDRRQRAGDQPGAKPLEAKTAKQAEYIAHLQAGKSVAATGGAGTGKTYVAARVGARGLIEGRFEKIVLCRVAVSKPKHAMGFLPGKIEDKLKPWLVPVIDGLRAEVSAGTLDEWKAKGMFEVVAFEHMRGRTFSNAFVILDEAQNADFGDLKLFLTRTGANSQIVLTGDMDQIDIPNSGLSEVIDMILDYDVPVEVVQFTSADVVRSALAKAFVQAFERHAATKKALADGQRHDPPNGAFLDRAPAFLNNGVSAQRLAA</sequence>
<dbReference type="SUPFAM" id="SSF52540">
    <property type="entry name" value="P-loop containing nucleoside triphosphate hydrolases"/>
    <property type="match status" value="1"/>
</dbReference>
<evidence type="ECO:0000313" key="9">
    <source>
        <dbReference type="EMBL" id="AXQ69182.1"/>
    </source>
</evidence>
<keyword evidence="3" id="KW-0963">Cytoplasm</keyword>
<keyword evidence="4" id="KW-0547">Nucleotide-binding</keyword>
<evidence type="ECO:0000313" key="10">
    <source>
        <dbReference type="Proteomes" id="UP000259421"/>
    </source>
</evidence>
<gene>
    <name evidence="9" type="ORF">CcrBL9_gp158</name>
</gene>
<organism evidence="9 10">
    <name type="scientific">Caulobacter phage CcrBL9</name>
    <dbReference type="NCBI Taxonomy" id="2283270"/>
    <lineage>
        <taxon>Viruses</taxon>
        <taxon>Duplodnaviria</taxon>
        <taxon>Heunggongvirae</taxon>
        <taxon>Uroviricota</taxon>
        <taxon>Caudoviricetes</taxon>
        <taxon>Jeanschmidtviridae</taxon>
        <taxon>Bertelyvirus</taxon>
        <taxon>Bertelyvirus BL9</taxon>
    </lineage>
</organism>
<evidence type="ECO:0000256" key="3">
    <source>
        <dbReference type="ARBA" id="ARBA00022490"/>
    </source>
</evidence>
<evidence type="ECO:0000256" key="1">
    <source>
        <dbReference type="ARBA" id="ARBA00004496"/>
    </source>
</evidence>
<dbReference type="InterPro" id="IPR003714">
    <property type="entry name" value="PhoH"/>
</dbReference>
<dbReference type="Pfam" id="PF02562">
    <property type="entry name" value="PhoH"/>
    <property type="match status" value="1"/>
</dbReference>
<dbReference type="InterPro" id="IPR051451">
    <property type="entry name" value="PhoH2-like"/>
</dbReference>
<comment type="subcellular location">
    <subcellularLocation>
        <location evidence="1">Cytoplasm</location>
    </subcellularLocation>
</comment>
<evidence type="ECO:0000259" key="8">
    <source>
        <dbReference type="Pfam" id="PF02562"/>
    </source>
</evidence>
<proteinExistence type="inferred from homology"/>
<protein>
    <recommendedName>
        <fullName evidence="6">PhoH-like protein</fullName>
    </recommendedName>
</protein>
<evidence type="ECO:0000256" key="6">
    <source>
        <dbReference type="ARBA" id="ARBA00039970"/>
    </source>
</evidence>
<evidence type="ECO:0000256" key="5">
    <source>
        <dbReference type="ARBA" id="ARBA00022840"/>
    </source>
</evidence>
<evidence type="ECO:0000256" key="7">
    <source>
        <dbReference type="SAM" id="MobiDB-lite"/>
    </source>
</evidence>
<evidence type="ECO:0000256" key="4">
    <source>
        <dbReference type="ARBA" id="ARBA00022741"/>
    </source>
</evidence>
<evidence type="ECO:0000256" key="2">
    <source>
        <dbReference type="ARBA" id="ARBA00010393"/>
    </source>
</evidence>
<dbReference type="Proteomes" id="UP000259421">
    <property type="component" value="Segment"/>
</dbReference>
<dbReference type="PANTHER" id="PTHR30473">
    <property type="entry name" value="PROTEIN PHOH"/>
    <property type="match status" value="1"/>
</dbReference>
<reference evidence="10" key="1">
    <citation type="submission" date="2018-07" db="EMBL/GenBank/DDBJ databases">
        <title>Giant CbK-like Caulobacter bacteriophages have genetically divergent genomes.</title>
        <authorList>
            <person name="Wilson K.M."/>
            <person name="Ely B."/>
        </authorList>
    </citation>
    <scope>NUCLEOTIDE SEQUENCE [LARGE SCALE GENOMIC DNA]</scope>
</reference>
<keyword evidence="5" id="KW-0067">ATP-binding</keyword>
<accession>A0A385EEA5</accession>
<name>A0A385EEA5_9CAUD</name>
<feature type="domain" description="PhoH-like protein" evidence="8">
    <location>
        <begin position="49"/>
        <end position="251"/>
    </location>
</feature>
<feature type="region of interest" description="Disordered" evidence="7">
    <location>
        <begin position="19"/>
        <end position="51"/>
    </location>
</feature>
<dbReference type="GO" id="GO:0005524">
    <property type="term" value="F:ATP binding"/>
    <property type="evidence" value="ECO:0007669"/>
    <property type="project" value="UniProtKB-KW"/>
</dbReference>
<dbReference type="InterPro" id="IPR027417">
    <property type="entry name" value="P-loop_NTPase"/>
</dbReference>
<dbReference type="EMBL" id="MH588546">
    <property type="protein sequence ID" value="AXQ69182.1"/>
    <property type="molecule type" value="Genomic_DNA"/>
</dbReference>
<dbReference type="Gene3D" id="3.40.50.300">
    <property type="entry name" value="P-loop containing nucleotide triphosphate hydrolases"/>
    <property type="match status" value="1"/>
</dbReference>
<dbReference type="PANTHER" id="PTHR30473:SF1">
    <property type="entry name" value="PHOH-LIKE PROTEIN"/>
    <property type="match status" value="1"/>
</dbReference>